<evidence type="ECO:0000256" key="7">
    <source>
        <dbReference type="ARBA" id="ARBA00022723"/>
    </source>
</evidence>
<feature type="domain" description="Peptidase M12A" evidence="16">
    <location>
        <begin position="105"/>
        <end position="306"/>
    </location>
</feature>
<dbReference type="SMART" id="SM00235">
    <property type="entry name" value="ZnMc"/>
    <property type="match status" value="1"/>
</dbReference>
<dbReference type="Proteomes" id="UP001176961">
    <property type="component" value="Unassembled WGS sequence"/>
</dbReference>
<dbReference type="InterPro" id="IPR035914">
    <property type="entry name" value="Sperma_CUB_dom_sf"/>
</dbReference>
<dbReference type="PANTHER" id="PTHR10127">
    <property type="entry name" value="DISCOIDIN, CUB, EGF, LAMININ , AND ZINC METALLOPROTEASE DOMAIN CONTAINING"/>
    <property type="match status" value="1"/>
</dbReference>
<dbReference type="EMBL" id="CATQJL010000316">
    <property type="protein sequence ID" value="CAJ0606103.1"/>
    <property type="molecule type" value="Genomic_DNA"/>
</dbReference>
<dbReference type="GO" id="GO:0005576">
    <property type="term" value="C:extracellular region"/>
    <property type="evidence" value="ECO:0007669"/>
    <property type="project" value="UniProtKB-SubCell"/>
</dbReference>
<name>A0AA36H8T9_CYLNA</name>
<feature type="signal peptide" evidence="15">
    <location>
        <begin position="1"/>
        <end position="17"/>
    </location>
</feature>
<comment type="cofactor">
    <cofactor evidence="14 15">
        <name>Zn(2+)</name>
        <dbReference type="ChEBI" id="CHEBI:29105"/>
    </cofactor>
    <text evidence="14 15">Binds 1 zinc ion per subunit.</text>
</comment>
<accession>A0AA36H8T9</accession>
<evidence type="ECO:0000256" key="12">
    <source>
        <dbReference type="ARBA" id="ARBA00023157"/>
    </source>
</evidence>
<evidence type="ECO:0000256" key="1">
    <source>
        <dbReference type="ARBA" id="ARBA00002657"/>
    </source>
</evidence>
<keyword evidence="13" id="KW-0325">Glycoprotein</keyword>
<keyword evidence="11 14" id="KW-0482">Metalloprotease</keyword>
<keyword evidence="6" id="KW-0165">Cleavage on pair of basic residues</keyword>
<keyword evidence="8 15" id="KW-0732">Signal</keyword>
<comment type="caution">
    <text evidence="17">The sequence shown here is derived from an EMBL/GenBank/DDBJ whole genome shotgun (WGS) entry which is preliminary data.</text>
</comment>
<comment type="function">
    <text evidence="1">Metalloprotease.</text>
</comment>
<keyword evidence="12 14" id="KW-1015">Disulfide bond</keyword>
<keyword evidence="18" id="KW-1185">Reference proteome</keyword>
<dbReference type="CDD" id="cd04280">
    <property type="entry name" value="ZnMc_astacin_like"/>
    <property type="match status" value="1"/>
</dbReference>
<dbReference type="PANTHER" id="PTHR10127:SF891">
    <property type="entry name" value="ZINC METALLOPROTEINASE NAS-29"/>
    <property type="match status" value="1"/>
</dbReference>
<keyword evidence="5 14" id="KW-0645">Protease</keyword>
<sequence length="577" mass="65875">MFRIGIVFLLCATVVKTNPPTLRDLVNPWEQTALRDTLSDIVELEYKDKVVAFDHAEPTPDYKVRPPTVSQLNQNYSDLLYQADIRLPTHLLRSMISGSLTRKKRTTYRDRFYPSTIWKDGVPFAFHKSMNAWGRRSVLAAIQFWRKKTCIRFRRRTKEKVYLLFVGYDYGCWSTVGRDAYQGQQLVSIGRGCEAFGITSHEVAHALGLFHEQSRYDRDNWITVFPNRVPRSQLYNFAKVGPKNMRLYGTAYDIGSIMQYTPFEFSTDPRVPSMIATNINDQGAMGQLAGPSFQDVQIMNHHYGCPAKCRPRIQCHNGGIQYFHDCRICICPSGYGGRRCGKPQPPSIRNCGGKIHAKAVPRRMRLKIKARKNAGTSPRTCIYHIMSPRGTRIHLTIEKVVSTCMPGCWREAAEFKTRNNKGITGNRFCCTLTTHKRILANSNVVPVMLKSIKKPAEIIVQYSFVNRNIARDDEPENVAENSTLRFGPGVKTFGDDNEFEMEIQPLDNSQTGEQLNDIVAHDENTEEPETPEDPTEFQRNLLEDLYEMPPLDPDLEDIFLDGNDNVEVTPMAEVDVR</sequence>
<dbReference type="FunFam" id="3.40.390.10:FF:000073">
    <property type="entry name" value="Zinc metalloproteinase"/>
    <property type="match status" value="1"/>
</dbReference>
<dbReference type="InterPro" id="IPR034035">
    <property type="entry name" value="Astacin-like_dom"/>
</dbReference>
<dbReference type="GO" id="GO:0008270">
    <property type="term" value="F:zinc ion binding"/>
    <property type="evidence" value="ECO:0007669"/>
    <property type="project" value="UniProtKB-UniRule"/>
</dbReference>
<dbReference type="InterPro" id="IPR024079">
    <property type="entry name" value="MetalloPept_cat_dom_sf"/>
</dbReference>
<dbReference type="GO" id="GO:0006508">
    <property type="term" value="P:proteolysis"/>
    <property type="evidence" value="ECO:0007669"/>
    <property type="project" value="UniProtKB-KW"/>
</dbReference>
<dbReference type="SUPFAM" id="SSF55486">
    <property type="entry name" value="Metalloproteases ('zincins'), catalytic domain"/>
    <property type="match status" value="1"/>
</dbReference>
<feature type="binding site" evidence="14">
    <location>
        <position position="211"/>
    </location>
    <ligand>
        <name>Zn(2+)</name>
        <dbReference type="ChEBI" id="CHEBI:29105"/>
        <note>catalytic</note>
    </ligand>
</feature>
<evidence type="ECO:0000256" key="6">
    <source>
        <dbReference type="ARBA" id="ARBA00022685"/>
    </source>
</evidence>
<evidence type="ECO:0000259" key="16">
    <source>
        <dbReference type="PROSITE" id="PS51864"/>
    </source>
</evidence>
<dbReference type="EC" id="3.4.24.-" evidence="15"/>
<evidence type="ECO:0000256" key="5">
    <source>
        <dbReference type="ARBA" id="ARBA00022670"/>
    </source>
</evidence>
<dbReference type="SUPFAM" id="SSF49854">
    <property type="entry name" value="Spermadhesin, CUB domain"/>
    <property type="match status" value="1"/>
</dbReference>
<dbReference type="InterPro" id="IPR006026">
    <property type="entry name" value="Peptidase_Metallo"/>
</dbReference>
<evidence type="ECO:0000256" key="8">
    <source>
        <dbReference type="ARBA" id="ARBA00022729"/>
    </source>
</evidence>
<dbReference type="Gene3D" id="3.40.390.10">
    <property type="entry name" value="Collagenase (Catalytic Domain)"/>
    <property type="match status" value="1"/>
</dbReference>
<dbReference type="InterPro" id="IPR000742">
    <property type="entry name" value="EGF"/>
</dbReference>
<evidence type="ECO:0000256" key="14">
    <source>
        <dbReference type="PROSITE-ProRule" id="PRU01211"/>
    </source>
</evidence>
<evidence type="ECO:0000256" key="9">
    <source>
        <dbReference type="ARBA" id="ARBA00022801"/>
    </source>
</evidence>
<evidence type="ECO:0000313" key="17">
    <source>
        <dbReference type="EMBL" id="CAJ0606103.1"/>
    </source>
</evidence>
<reference evidence="17" key="1">
    <citation type="submission" date="2023-07" db="EMBL/GenBank/DDBJ databases">
        <authorList>
            <consortium name="CYATHOMIX"/>
        </authorList>
    </citation>
    <scope>NUCLEOTIDE SEQUENCE</scope>
    <source>
        <strain evidence="17">N/A</strain>
    </source>
</reference>
<feature type="binding site" evidence="14">
    <location>
        <position position="205"/>
    </location>
    <ligand>
        <name>Zn(2+)</name>
        <dbReference type="ChEBI" id="CHEBI:29105"/>
        <note>catalytic</note>
    </ligand>
</feature>
<feature type="disulfide bond" evidence="14">
    <location>
        <begin position="150"/>
        <end position="305"/>
    </location>
</feature>
<comment type="subcellular location">
    <subcellularLocation>
        <location evidence="2">Secreted</location>
    </subcellularLocation>
</comment>
<proteinExistence type="predicted"/>
<dbReference type="GO" id="GO:0004222">
    <property type="term" value="F:metalloendopeptidase activity"/>
    <property type="evidence" value="ECO:0007669"/>
    <property type="project" value="UniProtKB-UniRule"/>
</dbReference>
<keyword evidence="7 14" id="KW-0479">Metal-binding</keyword>
<dbReference type="CDD" id="cd00054">
    <property type="entry name" value="EGF_CA"/>
    <property type="match status" value="1"/>
</dbReference>
<dbReference type="PRINTS" id="PR00480">
    <property type="entry name" value="ASTACIN"/>
</dbReference>
<comment type="caution">
    <text evidence="14">Lacks conserved residue(s) required for the propagation of feature annotation.</text>
</comment>
<feature type="binding site" evidence="14">
    <location>
        <position position="201"/>
    </location>
    <ligand>
        <name>Zn(2+)</name>
        <dbReference type="ChEBI" id="CHEBI:29105"/>
        <note>catalytic</note>
    </ligand>
</feature>
<dbReference type="PROSITE" id="PS51864">
    <property type="entry name" value="ASTACIN"/>
    <property type="match status" value="1"/>
</dbReference>
<keyword evidence="9 14" id="KW-0378">Hydrolase</keyword>
<evidence type="ECO:0000256" key="10">
    <source>
        <dbReference type="ARBA" id="ARBA00022833"/>
    </source>
</evidence>
<organism evidence="17 18">
    <name type="scientific">Cylicocyclus nassatus</name>
    <name type="common">Nematode worm</name>
    <dbReference type="NCBI Taxonomy" id="53992"/>
    <lineage>
        <taxon>Eukaryota</taxon>
        <taxon>Metazoa</taxon>
        <taxon>Ecdysozoa</taxon>
        <taxon>Nematoda</taxon>
        <taxon>Chromadorea</taxon>
        <taxon>Rhabditida</taxon>
        <taxon>Rhabditina</taxon>
        <taxon>Rhabditomorpha</taxon>
        <taxon>Strongyloidea</taxon>
        <taxon>Strongylidae</taxon>
        <taxon>Cylicocyclus</taxon>
    </lineage>
</organism>
<feature type="active site" evidence="14">
    <location>
        <position position="202"/>
    </location>
</feature>
<evidence type="ECO:0000256" key="4">
    <source>
        <dbReference type="ARBA" id="ARBA00022536"/>
    </source>
</evidence>
<keyword evidence="10 14" id="KW-0862">Zinc</keyword>
<protein>
    <recommendedName>
        <fullName evidence="15">Metalloendopeptidase</fullName>
        <ecNumber evidence="15">3.4.24.-</ecNumber>
    </recommendedName>
</protein>
<dbReference type="AlphaFoldDB" id="A0AA36H8T9"/>
<evidence type="ECO:0000256" key="15">
    <source>
        <dbReference type="RuleBase" id="RU361183"/>
    </source>
</evidence>
<gene>
    <name evidence="17" type="ORF">CYNAS_LOCUS18086</name>
</gene>
<evidence type="ECO:0000256" key="3">
    <source>
        <dbReference type="ARBA" id="ARBA00022525"/>
    </source>
</evidence>
<evidence type="ECO:0000256" key="13">
    <source>
        <dbReference type="ARBA" id="ARBA00023180"/>
    </source>
</evidence>
<keyword evidence="4" id="KW-0245">EGF-like domain</keyword>
<dbReference type="PROSITE" id="PS01186">
    <property type="entry name" value="EGF_2"/>
    <property type="match status" value="1"/>
</dbReference>
<evidence type="ECO:0000313" key="18">
    <source>
        <dbReference type="Proteomes" id="UP001176961"/>
    </source>
</evidence>
<keyword evidence="3" id="KW-0964">Secreted</keyword>
<evidence type="ECO:0000256" key="11">
    <source>
        <dbReference type="ARBA" id="ARBA00023049"/>
    </source>
</evidence>
<feature type="chain" id="PRO_5041486359" description="Metalloendopeptidase" evidence="15">
    <location>
        <begin position="18"/>
        <end position="577"/>
    </location>
</feature>
<dbReference type="PROSITE" id="PS00022">
    <property type="entry name" value="EGF_1"/>
    <property type="match status" value="1"/>
</dbReference>
<dbReference type="Pfam" id="PF01400">
    <property type="entry name" value="Astacin"/>
    <property type="match status" value="1"/>
</dbReference>
<evidence type="ECO:0000256" key="2">
    <source>
        <dbReference type="ARBA" id="ARBA00004613"/>
    </source>
</evidence>
<dbReference type="InterPro" id="IPR001506">
    <property type="entry name" value="Peptidase_M12A"/>
</dbReference>